<protein>
    <submittedName>
        <fullName evidence="1">Uncharacterized protein</fullName>
    </submittedName>
</protein>
<dbReference type="Proteomes" id="UP001314170">
    <property type="component" value="Unassembled WGS sequence"/>
</dbReference>
<reference evidence="1 2" key="1">
    <citation type="submission" date="2024-01" db="EMBL/GenBank/DDBJ databases">
        <authorList>
            <person name="Waweru B."/>
        </authorList>
    </citation>
    <scope>NUCLEOTIDE SEQUENCE [LARGE SCALE GENOMIC DNA]</scope>
</reference>
<gene>
    <name evidence="1" type="ORF">DCAF_LOCUS22753</name>
</gene>
<name>A0AAV1SJG5_9ROSI</name>
<accession>A0AAV1SJG5</accession>
<evidence type="ECO:0000313" key="1">
    <source>
        <dbReference type="EMBL" id="CAK7350029.1"/>
    </source>
</evidence>
<proteinExistence type="predicted"/>
<dbReference type="AlphaFoldDB" id="A0AAV1SJG5"/>
<evidence type="ECO:0000313" key="2">
    <source>
        <dbReference type="Proteomes" id="UP001314170"/>
    </source>
</evidence>
<feature type="non-terminal residue" evidence="1">
    <location>
        <position position="1"/>
    </location>
</feature>
<comment type="caution">
    <text evidence="1">The sequence shown here is derived from an EMBL/GenBank/DDBJ whole genome shotgun (WGS) entry which is preliminary data.</text>
</comment>
<dbReference type="EMBL" id="CAWUPB010001179">
    <property type="protein sequence ID" value="CAK7350029.1"/>
    <property type="molecule type" value="Genomic_DNA"/>
</dbReference>
<sequence>DGASKKNSITASAGGLIQDCSGKWLHGFVADLEHCSSAKAEYETIAPRKSQTFGPYAQTFKHLVPMHKLSKIGGCPGVLENSVPALRSVATRRREASQLFKPTHNTLASLSSARRLPPYIISFLSQSRKPMLTTSSSKFSITLSSK</sequence>
<keyword evidence="2" id="KW-1185">Reference proteome</keyword>
<organism evidence="1 2">
    <name type="scientific">Dovyalis caffra</name>
    <dbReference type="NCBI Taxonomy" id="77055"/>
    <lineage>
        <taxon>Eukaryota</taxon>
        <taxon>Viridiplantae</taxon>
        <taxon>Streptophyta</taxon>
        <taxon>Embryophyta</taxon>
        <taxon>Tracheophyta</taxon>
        <taxon>Spermatophyta</taxon>
        <taxon>Magnoliopsida</taxon>
        <taxon>eudicotyledons</taxon>
        <taxon>Gunneridae</taxon>
        <taxon>Pentapetalae</taxon>
        <taxon>rosids</taxon>
        <taxon>fabids</taxon>
        <taxon>Malpighiales</taxon>
        <taxon>Salicaceae</taxon>
        <taxon>Flacourtieae</taxon>
        <taxon>Dovyalis</taxon>
    </lineage>
</organism>